<dbReference type="eggNOG" id="COG3153">
    <property type="taxonomic scope" value="Bacteria"/>
</dbReference>
<name>A0LJU5_SYNFM</name>
<evidence type="ECO:0000313" key="2">
    <source>
        <dbReference type="Proteomes" id="UP000001784"/>
    </source>
</evidence>
<dbReference type="SUPFAM" id="SSF55729">
    <property type="entry name" value="Acyl-CoA N-acyltransferases (Nat)"/>
    <property type="match status" value="1"/>
</dbReference>
<dbReference type="EMBL" id="CP000478">
    <property type="protein sequence ID" value="ABK17697.1"/>
    <property type="molecule type" value="Genomic_DNA"/>
</dbReference>
<dbReference type="InterPro" id="IPR016181">
    <property type="entry name" value="Acyl_CoA_acyltransferase"/>
</dbReference>
<proteinExistence type="predicted"/>
<dbReference type="HOGENOM" id="CLU_052477_0_0_7"/>
<gene>
    <name evidence="1" type="ordered locus">Sfum_2014</name>
</gene>
<dbReference type="AlphaFoldDB" id="A0LJU5"/>
<dbReference type="CDD" id="cd04301">
    <property type="entry name" value="NAT_SF"/>
    <property type="match status" value="1"/>
</dbReference>
<protein>
    <recommendedName>
        <fullName evidence="3">N-acetyltransferase domain-containing protein</fullName>
    </recommendedName>
</protein>
<dbReference type="OrthoDB" id="5412651at2"/>
<dbReference type="Proteomes" id="UP000001784">
    <property type="component" value="Chromosome"/>
</dbReference>
<keyword evidence="2" id="KW-1185">Reference proteome</keyword>
<dbReference type="Gene3D" id="3.40.630.30">
    <property type="match status" value="1"/>
</dbReference>
<dbReference type="KEGG" id="sfu:Sfum_2014"/>
<organism evidence="1 2">
    <name type="scientific">Syntrophobacter fumaroxidans (strain DSM 10017 / MPOB)</name>
    <dbReference type="NCBI Taxonomy" id="335543"/>
    <lineage>
        <taxon>Bacteria</taxon>
        <taxon>Pseudomonadati</taxon>
        <taxon>Thermodesulfobacteriota</taxon>
        <taxon>Syntrophobacteria</taxon>
        <taxon>Syntrophobacterales</taxon>
        <taxon>Syntrophobacteraceae</taxon>
        <taxon>Syntrophobacter</taxon>
    </lineage>
</organism>
<dbReference type="STRING" id="335543.Sfum_2014"/>
<evidence type="ECO:0008006" key="3">
    <source>
        <dbReference type="Google" id="ProtNLM"/>
    </source>
</evidence>
<dbReference type="InParanoid" id="A0LJU5"/>
<reference evidence="1 2" key="1">
    <citation type="submission" date="2006-10" db="EMBL/GenBank/DDBJ databases">
        <title>Complete sequence of Syntrophobacter fumaroxidans MPOB.</title>
        <authorList>
            <consortium name="US DOE Joint Genome Institute"/>
            <person name="Copeland A."/>
            <person name="Lucas S."/>
            <person name="Lapidus A."/>
            <person name="Barry K."/>
            <person name="Detter J.C."/>
            <person name="Glavina del Rio T."/>
            <person name="Hammon N."/>
            <person name="Israni S."/>
            <person name="Pitluck S."/>
            <person name="Goltsman E.G."/>
            <person name="Martinez M."/>
            <person name="Schmutz J."/>
            <person name="Larimer F."/>
            <person name="Land M."/>
            <person name="Hauser L."/>
            <person name="Kyrpides N."/>
            <person name="Kim E."/>
            <person name="Boone D.R."/>
            <person name="Brockman F."/>
            <person name="Culley D."/>
            <person name="Ferry J."/>
            <person name="Gunsalus R."/>
            <person name="McInerney M.J."/>
            <person name="Morrison M."/>
            <person name="Plugge C."/>
            <person name="Rohlin L."/>
            <person name="Scholten J."/>
            <person name="Sieber J."/>
            <person name="Stams A.J.M."/>
            <person name="Worm P."/>
            <person name="Henstra A.M."/>
            <person name="Richardson P."/>
        </authorList>
    </citation>
    <scope>NUCLEOTIDE SEQUENCE [LARGE SCALE GENOMIC DNA]</scope>
    <source>
        <strain evidence="2">DSM 10017 / MPOB</strain>
    </source>
</reference>
<dbReference type="RefSeq" id="WP_011698867.1">
    <property type="nucleotide sequence ID" value="NC_008554.1"/>
</dbReference>
<accession>A0LJU5</accession>
<evidence type="ECO:0000313" key="1">
    <source>
        <dbReference type="EMBL" id="ABK17697.1"/>
    </source>
</evidence>
<sequence length="347" mass="38504">MNLAERVRRIEPEEHVLPSGEKMEVGLFRPEDGAGIGELFRTIYGDGYPARHVYDPVELAAALERGDNYPVVARGPVGKIIGHVALFRSSPYGKLFEAGAGAVLPEHRNAGINRLLLAFAYERLAPELELEETWGEAVCNHIYMQRTIATFNHVETALEVALMPAEAYEKERSAAGRVASVAVFRAYRPRPHVVRVPEAYAEALRFLYAGLDDARTLSPGEADIPPDSVSRAEVGMLPFAGVARMAVARVGGDFESRLDALEKDVLPQGFKVIQVSLGLGRPWIDRAVSALRGRGYFLGGVLPRWFDEDALLMQKIIGDPCWEGIRLFSERAAKILELVREDWRRTQ</sequence>